<gene>
    <name evidence="2" type="ORF">RRG08_000222</name>
</gene>
<dbReference type="Proteomes" id="UP001283361">
    <property type="component" value="Unassembled WGS sequence"/>
</dbReference>
<dbReference type="AlphaFoldDB" id="A0AAE1AX85"/>
<feature type="region of interest" description="Disordered" evidence="1">
    <location>
        <begin position="21"/>
        <end position="69"/>
    </location>
</feature>
<sequence>MLEGKRPGCCQTKGLRNSVAPFGGVVNPSGRFRVVPNGETKPPNSQRGRSKTPFSAKRGGSPDRGCNES</sequence>
<dbReference type="EMBL" id="JAWDGP010001067">
    <property type="protein sequence ID" value="KAK3795364.1"/>
    <property type="molecule type" value="Genomic_DNA"/>
</dbReference>
<reference evidence="2" key="1">
    <citation type="journal article" date="2023" name="G3 (Bethesda)">
        <title>A reference genome for the long-term kleptoplast-retaining sea slug Elysia crispata morphotype clarki.</title>
        <authorList>
            <person name="Eastman K.E."/>
            <person name="Pendleton A.L."/>
            <person name="Shaikh M.A."/>
            <person name="Suttiyut T."/>
            <person name="Ogas R."/>
            <person name="Tomko P."/>
            <person name="Gavelis G."/>
            <person name="Widhalm J.R."/>
            <person name="Wisecaver J.H."/>
        </authorList>
    </citation>
    <scope>NUCLEOTIDE SEQUENCE</scope>
    <source>
        <strain evidence="2">ECLA1</strain>
    </source>
</reference>
<keyword evidence="3" id="KW-1185">Reference proteome</keyword>
<proteinExistence type="predicted"/>
<evidence type="ECO:0000256" key="1">
    <source>
        <dbReference type="SAM" id="MobiDB-lite"/>
    </source>
</evidence>
<protein>
    <submittedName>
        <fullName evidence="2">Uncharacterized protein</fullName>
    </submittedName>
</protein>
<evidence type="ECO:0000313" key="2">
    <source>
        <dbReference type="EMBL" id="KAK3795364.1"/>
    </source>
</evidence>
<accession>A0AAE1AX85</accession>
<name>A0AAE1AX85_9GAST</name>
<comment type="caution">
    <text evidence="2">The sequence shown here is derived from an EMBL/GenBank/DDBJ whole genome shotgun (WGS) entry which is preliminary data.</text>
</comment>
<evidence type="ECO:0000313" key="3">
    <source>
        <dbReference type="Proteomes" id="UP001283361"/>
    </source>
</evidence>
<organism evidence="2 3">
    <name type="scientific">Elysia crispata</name>
    <name type="common">lettuce slug</name>
    <dbReference type="NCBI Taxonomy" id="231223"/>
    <lineage>
        <taxon>Eukaryota</taxon>
        <taxon>Metazoa</taxon>
        <taxon>Spiralia</taxon>
        <taxon>Lophotrochozoa</taxon>
        <taxon>Mollusca</taxon>
        <taxon>Gastropoda</taxon>
        <taxon>Heterobranchia</taxon>
        <taxon>Euthyneura</taxon>
        <taxon>Panpulmonata</taxon>
        <taxon>Sacoglossa</taxon>
        <taxon>Placobranchoidea</taxon>
        <taxon>Plakobranchidae</taxon>
        <taxon>Elysia</taxon>
    </lineage>
</organism>